<organism evidence="2 3">
    <name type="scientific">Calicophoron daubneyi</name>
    <name type="common">Rumen fluke</name>
    <name type="synonym">Paramphistomum daubneyi</name>
    <dbReference type="NCBI Taxonomy" id="300641"/>
    <lineage>
        <taxon>Eukaryota</taxon>
        <taxon>Metazoa</taxon>
        <taxon>Spiralia</taxon>
        <taxon>Lophotrochozoa</taxon>
        <taxon>Platyhelminthes</taxon>
        <taxon>Trematoda</taxon>
        <taxon>Digenea</taxon>
        <taxon>Plagiorchiida</taxon>
        <taxon>Pronocephalata</taxon>
        <taxon>Paramphistomoidea</taxon>
        <taxon>Paramphistomidae</taxon>
        <taxon>Calicophoron</taxon>
    </lineage>
</organism>
<evidence type="ECO:0000313" key="3">
    <source>
        <dbReference type="Proteomes" id="UP001497525"/>
    </source>
</evidence>
<proteinExistence type="predicted"/>
<feature type="compositionally biased region" description="Polar residues" evidence="1">
    <location>
        <begin position="106"/>
        <end position="130"/>
    </location>
</feature>
<evidence type="ECO:0008006" key="4">
    <source>
        <dbReference type="Google" id="ProtNLM"/>
    </source>
</evidence>
<sequence>MPVFKLITSSPRNDNGYEVTRWSVKDSVDKMTWNRLIEGIQRVLNTRSTKFYLSWFDGTDYCTISDYLALQDAAQFMLSDPNGDGCIRIYVTRDSREPSSVFGTKPSPSDQSGELVGSSSDSVKTTINTRKATKKPVTAENERSLRETFDKMELTNESGPTTKKPALFELTNRSPSPEIIPNRHSDEYSEHEVISGHQFDESFHVLTDSDEEKEPSLEDEVDPESLLVPNTEIFTSIAQDWGQESGDYFREYVEPQQAREAPSPAPVRLRYGNSPSPTPLGNYAGTPAPLQQIFRGQQSPVPLPQVQIEEGRQLAPCCGACPCSHPYIVQNSPIPFIPVAVAQCSPGPNLLPASQPATPIPPIRESITMRRPTKTSSANVQTNVSEDERLLITLKRLSNFPDIKGDHGSKTKYMRLAIQTLRAMGFQQDEEYLKRLIRHTNGDLNRIIEVWKMQLESGIRKCSSLPRKES</sequence>
<evidence type="ECO:0000256" key="1">
    <source>
        <dbReference type="SAM" id="MobiDB-lite"/>
    </source>
</evidence>
<feature type="region of interest" description="Disordered" evidence="1">
    <location>
        <begin position="155"/>
        <end position="183"/>
    </location>
</feature>
<reference evidence="2" key="1">
    <citation type="submission" date="2024-06" db="EMBL/GenBank/DDBJ databases">
        <authorList>
            <person name="Liu X."/>
            <person name="Lenzi L."/>
            <person name="Haldenby T S."/>
            <person name="Uol C."/>
        </authorList>
    </citation>
    <scope>NUCLEOTIDE SEQUENCE</scope>
</reference>
<gene>
    <name evidence="2" type="ORF">CDAUBV1_LOCUS11763</name>
</gene>
<accession>A0AAV2TQ01</accession>
<dbReference type="EMBL" id="CAXLJL010000390">
    <property type="protein sequence ID" value="CAL5137452.1"/>
    <property type="molecule type" value="Genomic_DNA"/>
</dbReference>
<protein>
    <recommendedName>
        <fullName evidence="4">PB1 domain-containing protein</fullName>
    </recommendedName>
</protein>
<evidence type="ECO:0000313" key="2">
    <source>
        <dbReference type="EMBL" id="CAL5137452.1"/>
    </source>
</evidence>
<name>A0AAV2TQ01_CALDB</name>
<dbReference type="Proteomes" id="UP001497525">
    <property type="component" value="Unassembled WGS sequence"/>
</dbReference>
<comment type="caution">
    <text evidence="2">The sequence shown here is derived from an EMBL/GenBank/DDBJ whole genome shotgun (WGS) entry which is preliminary data.</text>
</comment>
<feature type="region of interest" description="Disordered" evidence="1">
    <location>
        <begin position="97"/>
        <end position="142"/>
    </location>
</feature>
<dbReference type="AlphaFoldDB" id="A0AAV2TQ01"/>